<keyword evidence="11" id="KW-1185">Reference proteome</keyword>
<evidence type="ECO:0000256" key="3">
    <source>
        <dbReference type="ARBA" id="ARBA00034487"/>
    </source>
</evidence>
<proteinExistence type="inferred from homology"/>
<keyword evidence="1" id="KW-0808">Transferase</keyword>
<dbReference type="CDD" id="cd02440">
    <property type="entry name" value="AdoMet_MTases"/>
    <property type="match status" value="1"/>
</dbReference>
<accession>A0A5M3T393</accession>
<keyword evidence="2" id="KW-0949">S-adenosyl-L-methionine</keyword>
<dbReference type="EC" id="2.1.1.137" evidence="4"/>
<evidence type="ECO:0000313" key="10">
    <source>
        <dbReference type="EMBL" id="GCE93337.1"/>
    </source>
</evidence>
<comment type="catalytic activity">
    <reaction evidence="6">
        <text>arsenic triglutathione + [thioredoxin]-dithiol + S-adenosyl-L-methionine + 2 H2O = methylarsonous acid + [thioredoxin]-disulfide + 3 glutathione + S-adenosyl-L-homocysteine + H(+)</text>
        <dbReference type="Rhea" id="RHEA:69460"/>
        <dbReference type="Rhea" id="RHEA-COMP:10698"/>
        <dbReference type="Rhea" id="RHEA-COMP:10700"/>
        <dbReference type="ChEBI" id="CHEBI:15377"/>
        <dbReference type="ChEBI" id="CHEBI:15378"/>
        <dbReference type="ChEBI" id="CHEBI:17826"/>
        <dbReference type="ChEBI" id="CHEBI:29950"/>
        <dbReference type="ChEBI" id="CHEBI:50058"/>
        <dbReference type="ChEBI" id="CHEBI:57856"/>
        <dbReference type="ChEBI" id="CHEBI:57925"/>
        <dbReference type="ChEBI" id="CHEBI:59789"/>
        <dbReference type="ChEBI" id="CHEBI:183640"/>
        <dbReference type="EC" id="2.1.1.137"/>
    </reaction>
</comment>
<dbReference type="GO" id="GO:0032259">
    <property type="term" value="P:methylation"/>
    <property type="evidence" value="ECO:0007669"/>
    <property type="project" value="UniProtKB-KW"/>
</dbReference>
<organism evidence="10 11">
    <name type="scientific">Limnospira platensis NIES-46</name>
    <dbReference type="NCBI Taxonomy" id="1236695"/>
    <lineage>
        <taxon>Bacteria</taxon>
        <taxon>Bacillati</taxon>
        <taxon>Cyanobacteriota</taxon>
        <taxon>Cyanophyceae</taxon>
        <taxon>Oscillatoriophycideae</taxon>
        <taxon>Oscillatoriales</taxon>
        <taxon>Sirenicapillariaceae</taxon>
        <taxon>Limnospira</taxon>
    </lineage>
</organism>
<gene>
    <name evidence="10" type="ORF">NIES46_13870</name>
</gene>
<evidence type="ECO:0000256" key="4">
    <source>
        <dbReference type="ARBA" id="ARBA00034521"/>
    </source>
</evidence>
<dbReference type="InterPro" id="IPR025714">
    <property type="entry name" value="Methyltranfer_dom"/>
</dbReference>
<evidence type="ECO:0000256" key="2">
    <source>
        <dbReference type="ARBA" id="ARBA00022691"/>
    </source>
</evidence>
<comment type="catalytic activity">
    <reaction evidence="7">
        <text>arsenic triglutathione + 2 [thioredoxin]-dithiol + 2 S-adenosyl-L-methionine + H2O = dimethylarsinous acid + 2 [thioredoxin]-disulfide + 3 glutathione + 2 S-adenosyl-L-homocysteine + 2 H(+)</text>
        <dbReference type="Rhea" id="RHEA:69464"/>
        <dbReference type="Rhea" id="RHEA-COMP:10698"/>
        <dbReference type="Rhea" id="RHEA-COMP:10700"/>
        <dbReference type="ChEBI" id="CHEBI:15377"/>
        <dbReference type="ChEBI" id="CHEBI:15378"/>
        <dbReference type="ChEBI" id="CHEBI:23808"/>
        <dbReference type="ChEBI" id="CHEBI:29950"/>
        <dbReference type="ChEBI" id="CHEBI:50058"/>
        <dbReference type="ChEBI" id="CHEBI:57856"/>
        <dbReference type="ChEBI" id="CHEBI:57925"/>
        <dbReference type="ChEBI" id="CHEBI:59789"/>
        <dbReference type="ChEBI" id="CHEBI:183640"/>
        <dbReference type="EC" id="2.1.1.137"/>
    </reaction>
</comment>
<evidence type="ECO:0000256" key="8">
    <source>
        <dbReference type="ARBA" id="ARBA00048428"/>
    </source>
</evidence>
<evidence type="ECO:0000256" key="1">
    <source>
        <dbReference type="ARBA" id="ARBA00022679"/>
    </source>
</evidence>
<dbReference type="InterPro" id="IPR026669">
    <property type="entry name" value="Arsenite_MeTrfase-like"/>
</dbReference>
<dbReference type="Proteomes" id="UP000326169">
    <property type="component" value="Unassembled WGS sequence"/>
</dbReference>
<dbReference type="EMBL" id="BIMW01000072">
    <property type="protein sequence ID" value="GCE93337.1"/>
    <property type="molecule type" value="Genomic_DNA"/>
</dbReference>
<protein>
    <recommendedName>
        <fullName evidence="5">Arsenite methyltransferase</fullName>
        <ecNumber evidence="4">2.1.1.137</ecNumber>
    </recommendedName>
</protein>
<dbReference type="SUPFAM" id="SSF53335">
    <property type="entry name" value="S-adenosyl-L-methionine-dependent methyltransferases"/>
    <property type="match status" value="1"/>
</dbReference>
<dbReference type="RefSeq" id="WP_006619316.1">
    <property type="nucleotide sequence ID" value="NZ_BIMW01000072.1"/>
</dbReference>
<comment type="catalytic activity">
    <reaction evidence="8">
        <text>arsenic triglutathione + 3 [thioredoxin]-dithiol + 3 S-adenosyl-L-methionine = trimethylarsine + 3 [thioredoxin]-disulfide + 3 glutathione + 3 S-adenosyl-L-homocysteine + 3 H(+)</text>
        <dbReference type="Rhea" id="RHEA:69432"/>
        <dbReference type="Rhea" id="RHEA-COMP:10698"/>
        <dbReference type="Rhea" id="RHEA-COMP:10700"/>
        <dbReference type="ChEBI" id="CHEBI:15378"/>
        <dbReference type="ChEBI" id="CHEBI:27130"/>
        <dbReference type="ChEBI" id="CHEBI:29950"/>
        <dbReference type="ChEBI" id="CHEBI:50058"/>
        <dbReference type="ChEBI" id="CHEBI:57856"/>
        <dbReference type="ChEBI" id="CHEBI:57925"/>
        <dbReference type="ChEBI" id="CHEBI:59789"/>
        <dbReference type="ChEBI" id="CHEBI:183640"/>
        <dbReference type="EC" id="2.1.1.137"/>
    </reaction>
</comment>
<dbReference type="GeneID" id="301682271"/>
<evidence type="ECO:0000313" key="11">
    <source>
        <dbReference type="Proteomes" id="UP000326169"/>
    </source>
</evidence>
<comment type="similarity">
    <text evidence="3">Belongs to the methyltransferase superfamily. Arsenite methyltransferase family.</text>
</comment>
<name>A0A5M3T393_LIMPL</name>
<dbReference type="GO" id="GO:0008168">
    <property type="term" value="F:methyltransferase activity"/>
    <property type="evidence" value="ECO:0007669"/>
    <property type="project" value="UniProtKB-KW"/>
</dbReference>
<reference evidence="10 11" key="1">
    <citation type="journal article" date="2019" name="J Genomics">
        <title>The Draft Genome of a Hydrogen-producing Cyanobacterium, Arthrospira platensis NIES-46.</title>
        <authorList>
            <person name="Suzuki S."/>
            <person name="Yamaguchi H."/>
            <person name="Kawachi M."/>
        </authorList>
    </citation>
    <scope>NUCLEOTIDE SEQUENCE [LARGE SCALE GENOMIC DNA]</scope>
    <source>
        <strain evidence="10 11">NIES-46</strain>
    </source>
</reference>
<evidence type="ECO:0000259" key="9">
    <source>
        <dbReference type="Pfam" id="PF13847"/>
    </source>
</evidence>
<evidence type="ECO:0000256" key="5">
    <source>
        <dbReference type="ARBA" id="ARBA00034545"/>
    </source>
</evidence>
<comment type="caution">
    <text evidence="10">The sequence shown here is derived from an EMBL/GenBank/DDBJ whole genome shotgun (WGS) entry which is preliminary data.</text>
</comment>
<dbReference type="InterPro" id="IPR029063">
    <property type="entry name" value="SAM-dependent_MTases_sf"/>
</dbReference>
<dbReference type="Pfam" id="PF13847">
    <property type="entry name" value="Methyltransf_31"/>
    <property type="match status" value="1"/>
</dbReference>
<dbReference type="PANTHER" id="PTHR43675">
    <property type="entry name" value="ARSENITE METHYLTRANSFERASE"/>
    <property type="match status" value="1"/>
</dbReference>
<dbReference type="PANTHER" id="PTHR43675:SF8">
    <property type="entry name" value="ARSENITE METHYLTRANSFERASE"/>
    <property type="match status" value="1"/>
</dbReference>
<feature type="domain" description="Methyltransferase" evidence="9">
    <location>
        <begin position="67"/>
        <end position="256"/>
    </location>
</feature>
<evidence type="ECO:0000256" key="6">
    <source>
        <dbReference type="ARBA" id="ARBA00047941"/>
    </source>
</evidence>
<dbReference type="Gene3D" id="3.40.50.150">
    <property type="entry name" value="Vaccinia Virus protein VP39"/>
    <property type="match status" value="2"/>
</dbReference>
<sequence>MTPAKSANTAVNYDIENEVLERYKAGAKDVQPSLCCPTSYNGNYLEILPSEIIEKDYGCGDPTQYINSGELVVDLGSGAGKNCYIIAQKVGKDGRVIGVDFNDDMLALSRKYQDEIADKLGYKNTEFVKGKIQDLGLNLAMVQTWLNDNPITSIEDVSRFEAMCDRLRQEQPLIPDVTVDVVVSNCVLNLVKSQDKLKLFAEIYRVLKVGGRAVISDIVCDEPPTQKIINDPELWSGCIAGAFQEHEFLQMFENAGFYGVEILTRQTEPWQVIDGIEFRSVTVCAYKGKEGPCLECHQAVIYKGPWKQVVDDDGHTLYRGQPMAVCDQTFNIYTRSPYSDDIIPIPPYQNIDLKDAKEFDCRQNAIRDPKLTKGENYHITNINNDGSCCSPSSCC</sequence>
<evidence type="ECO:0000256" key="7">
    <source>
        <dbReference type="ARBA" id="ARBA00047943"/>
    </source>
</evidence>
<keyword evidence="10" id="KW-0489">Methyltransferase</keyword>